<dbReference type="InterPro" id="IPR009057">
    <property type="entry name" value="Homeodomain-like_sf"/>
</dbReference>
<dbReference type="GO" id="GO:0003700">
    <property type="term" value="F:DNA-binding transcription factor activity"/>
    <property type="evidence" value="ECO:0007669"/>
    <property type="project" value="InterPro"/>
</dbReference>
<dbReference type="InterPro" id="IPR014710">
    <property type="entry name" value="RmlC-like_jellyroll"/>
</dbReference>
<protein>
    <submittedName>
        <fullName evidence="5">Helix-turn-helix transcriptional regulator</fullName>
    </submittedName>
</protein>
<dbReference type="SUPFAM" id="SSF46689">
    <property type="entry name" value="Homeodomain-like"/>
    <property type="match status" value="2"/>
</dbReference>
<comment type="caution">
    <text evidence="5">The sequence shown here is derived from an EMBL/GenBank/DDBJ whole genome shotgun (WGS) entry which is preliminary data.</text>
</comment>
<keyword evidence="2" id="KW-0238">DNA-binding</keyword>
<gene>
    <name evidence="5" type="ORF">IAA60_09140</name>
</gene>
<dbReference type="Gene3D" id="1.10.10.60">
    <property type="entry name" value="Homeodomain-like"/>
    <property type="match status" value="2"/>
</dbReference>
<dbReference type="InterPro" id="IPR003313">
    <property type="entry name" value="AraC-bd"/>
</dbReference>
<evidence type="ECO:0000313" key="5">
    <source>
        <dbReference type="EMBL" id="HIT86047.1"/>
    </source>
</evidence>
<dbReference type="EMBL" id="DVLU01000099">
    <property type="protein sequence ID" value="HIT86047.1"/>
    <property type="molecule type" value="Genomic_DNA"/>
</dbReference>
<evidence type="ECO:0000256" key="3">
    <source>
        <dbReference type="ARBA" id="ARBA00023163"/>
    </source>
</evidence>
<dbReference type="InterPro" id="IPR018060">
    <property type="entry name" value="HTH_AraC"/>
</dbReference>
<keyword evidence="1" id="KW-0805">Transcription regulation</keyword>
<evidence type="ECO:0000259" key="4">
    <source>
        <dbReference type="PROSITE" id="PS01124"/>
    </source>
</evidence>
<evidence type="ECO:0000313" key="6">
    <source>
        <dbReference type="Proteomes" id="UP000824165"/>
    </source>
</evidence>
<dbReference type="Pfam" id="PF12833">
    <property type="entry name" value="HTH_18"/>
    <property type="match status" value="1"/>
</dbReference>
<dbReference type="AlphaFoldDB" id="A0A9D1H3P4"/>
<dbReference type="Proteomes" id="UP000824165">
    <property type="component" value="Unassembled WGS sequence"/>
</dbReference>
<reference evidence="5" key="1">
    <citation type="submission" date="2020-10" db="EMBL/GenBank/DDBJ databases">
        <authorList>
            <person name="Gilroy R."/>
        </authorList>
    </citation>
    <scope>NUCLEOTIDE SEQUENCE</scope>
    <source>
        <strain evidence="5">CHK181-108</strain>
    </source>
</reference>
<dbReference type="SMART" id="SM00342">
    <property type="entry name" value="HTH_ARAC"/>
    <property type="match status" value="1"/>
</dbReference>
<dbReference type="SUPFAM" id="SSF51215">
    <property type="entry name" value="Regulatory protein AraC"/>
    <property type="match status" value="1"/>
</dbReference>
<feature type="domain" description="HTH araC/xylS-type" evidence="4">
    <location>
        <begin position="194"/>
        <end position="292"/>
    </location>
</feature>
<name>A0A9D1H3P4_9FIRM</name>
<accession>A0A9D1H3P4</accession>
<reference evidence="5" key="2">
    <citation type="journal article" date="2021" name="PeerJ">
        <title>Extensive microbial diversity within the chicken gut microbiome revealed by metagenomics and culture.</title>
        <authorList>
            <person name="Gilroy R."/>
            <person name="Ravi A."/>
            <person name="Getino M."/>
            <person name="Pursley I."/>
            <person name="Horton D.L."/>
            <person name="Alikhan N.F."/>
            <person name="Baker D."/>
            <person name="Gharbi K."/>
            <person name="Hall N."/>
            <person name="Watson M."/>
            <person name="Adriaenssens E.M."/>
            <person name="Foster-Nyarko E."/>
            <person name="Jarju S."/>
            <person name="Secka A."/>
            <person name="Antonio M."/>
            <person name="Oren A."/>
            <person name="Chaudhuri R.R."/>
            <person name="La Ragione R."/>
            <person name="Hildebrand F."/>
            <person name="Pallen M.J."/>
        </authorList>
    </citation>
    <scope>NUCLEOTIDE SEQUENCE</scope>
    <source>
        <strain evidence="5">CHK181-108</strain>
    </source>
</reference>
<keyword evidence="3" id="KW-0804">Transcription</keyword>
<dbReference type="PANTHER" id="PTHR43280:SF2">
    <property type="entry name" value="HTH-TYPE TRANSCRIPTIONAL REGULATOR EXSA"/>
    <property type="match status" value="1"/>
</dbReference>
<dbReference type="GO" id="GO:0043565">
    <property type="term" value="F:sequence-specific DNA binding"/>
    <property type="evidence" value="ECO:0007669"/>
    <property type="project" value="InterPro"/>
</dbReference>
<proteinExistence type="predicted"/>
<dbReference type="PANTHER" id="PTHR43280">
    <property type="entry name" value="ARAC-FAMILY TRANSCRIPTIONAL REGULATOR"/>
    <property type="match status" value="1"/>
</dbReference>
<dbReference type="Pfam" id="PF02311">
    <property type="entry name" value="AraC_binding"/>
    <property type="match status" value="1"/>
</dbReference>
<dbReference type="PRINTS" id="PR00032">
    <property type="entry name" value="HTHARAC"/>
</dbReference>
<dbReference type="InterPro" id="IPR037923">
    <property type="entry name" value="HTH-like"/>
</dbReference>
<evidence type="ECO:0000256" key="2">
    <source>
        <dbReference type="ARBA" id="ARBA00023125"/>
    </source>
</evidence>
<evidence type="ECO:0000256" key="1">
    <source>
        <dbReference type="ARBA" id="ARBA00023015"/>
    </source>
</evidence>
<organism evidence="5 6">
    <name type="scientific">Candidatus Ornithomonoglobus intestinigallinarum</name>
    <dbReference type="NCBI Taxonomy" id="2840894"/>
    <lineage>
        <taxon>Bacteria</taxon>
        <taxon>Bacillati</taxon>
        <taxon>Bacillota</taxon>
        <taxon>Clostridia</taxon>
        <taxon>Candidatus Ornithomonoglobus</taxon>
    </lineage>
</organism>
<dbReference type="InterPro" id="IPR020449">
    <property type="entry name" value="Tscrpt_reg_AraC-type_HTH"/>
</dbReference>
<dbReference type="Gene3D" id="2.60.120.10">
    <property type="entry name" value="Jelly Rolls"/>
    <property type="match status" value="1"/>
</dbReference>
<sequence length="305" mass="35219">MSEAYLEPKYKYGGVTMKIVCEKQDFDGCCLCCVAHYHSYIELIYCLGGEYSVLLGNISHKFMSGDLLVINSNEVHTIQSVSPDGGSYIVLRFEPELLYDSTRDVFEVKYVLPFMINNATPQKIFKNSEIYCTDIPTLMYDALNEYNERRNGFELVLRSDICRIFVWILRYWDGSGITLRTAEAVDSEHIKIMQTVLDYIAVHYSEDISAESMARLANMSYSYFSRVFRRVMNKSFNDYLNFVRTTEAERLLTSTDMSITEIAYDTGFSSSSYFVKIFGEYKGISPSKFRKRFLEEISDGKNNES</sequence>
<dbReference type="PROSITE" id="PS01124">
    <property type="entry name" value="HTH_ARAC_FAMILY_2"/>
    <property type="match status" value="1"/>
</dbReference>